<reference evidence="2" key="2">
    <citation type="submission" date="2015-01" db="EMBL/GenBank/DDBJ databases">
        <title>Evolutionary Origins and Diversification of the Mycorrhizal Mutualists.</title>
        <authorList>
            <consortium name="DOE Joint Genome Institute"/>
            <consortium name="Mycorrhizal Genomics Consortium"/>
            <person name="Kohler A."/>
            <person name="Kuo A."/>
            <person name="Nagy L.G."/>
            <person name="Floudas D."/>
            <person name="Copeland A."/>
            <person name="Barry K.W."/>
            <person name="Cichocki N."/>
            <person name="Veneault-Fourrey C."/>
            <person name="LaButti K."/>
            <person name="Lindquist E.A."/>
            <person name="Lipzen A."/>
            <person name="Lundell T."/>
            <person name="Morin E."/>
            <person name="Murat C."/>
            <person name="Riley R."/>
            <person name="Ohm R."/>
            <person name="Sun H."/>
            <person name="Tunlid A."/>
            <person name="Henrissat B."/>
            <person name="Grigoriev I.V."/>
            <person name="Hibbett D.S."/>
            <person name="Martin F."/>
        </authorList>
    </citation>
    <scope>NUCLEOTIDE SEQUENCE [LARGE SCALE GENOMIC DNA]</scope>
    <source>
        <strain evidence="2">MAFF 305830</strain>
    </source>
</reference>
<sequence length="263" mass="29800">MSVRSDIKQLRTELDDQDDVEAIVSFMLDNLGTAPPPPSFFQNLADKSLSTPTIDSLQARLQSEKDQHRKELSKIYDFQMAEREKLYRMYRANMDEGDYAPDYTIGDRPKGSLSEKERPALPLPPQTWATASSIQQQTYTFDATLNAFETAFISSQGPIYAQLEALKKQEEERRNASIPRSLEEFNAITSKSHQIAIARFLDTGRAQLLPQEVQRRIESGTIDTTEALKALTVAYKSEFAFQTRVKELLASIQSSDPRKRAQA</sequence>
<dbReference type="OrthoDB" id="3058840at2759"/>
<dbReference type="HOGENOM" id="CLU_1058319_0_0_1"/>
<proteinExistence type="predicted"/>
<reference evidence="1 2" key="1">
    <citation type="submission" date="2014-04" db="EMBL/GenBank/DDBJ databases">
        <authorList>
            <consortium name="DOE Joint Genome Institute"/>
            <person name="Kuo A."/>
            <person name="Zuccaro A."/>
            <person name="Kohler A."/>
            <person name="Nagy L.G."/>
            <person name="Floudas D."/>
            <person name="Copeland A."/>
            <person name="Barry K.W."/>
            <person name="Cichocki N."/>
            <person name="Veneault-Fourrey C."/>
            <person name="LaButti K."/>
            <person name="Lindquist E.A."/>
            <person name="Lipzen A."/>
            <person name="Lundell T."/>
            <person name="Morin E."/>
            <person name="Murat C."/>
            <person name="Sun H."/>
            <person name="Tunlid A."/>
            <person name="Henrissat B."/>
            <person name="Grigoriev I.V."/>
            <person name="Hibbett D.S."/>
            <person name="Martin F."/>
            <person name="Nordberg H.P."/>
            <person name="Cantor M.N."/>
            <person name="Hua S.X."/>
        </authorList>
    </citation>
    <scope>NUCLEOTIDE SEQUENCE [LARGE SCALE GENOMIC DNA]</scope>
    <source>
        <strain evidence="1 2">MAFF 305830</strain>
    </source>
</reference>
<dbReference type="AlphaFoldDB" id="A0A0C3AY54"/>
<dbReference type="EMBL" id="KN824327">
    <property type="protein sequence ID" value="KIM24136.1"/>
    <property type="molecule type" value="Genomic_DNA"/>
</dbReference>
<evidence type="ECO:0000313" key="2">
    <source>
        <dbReference type="Proteomes" id="UP000054097"/>
    </source>
</evidence>
<accession>A0A0C3AY54</accession>
<organism evidence="1 2">
    <name type="scientific">Serendipita vermifera MAFF 305830</name>
    <dbReference type="NCBI Taxonomy" id="933852"/>
    <lineage>
        <taxon>Eukaryota</taxon>
        <taxon>Fungi</taxon>
        <taxon>Dikarya</taxon>
        <taxon>Basidiomycota</taxon>
        <taxon>Agaricomycotina</taxon>
        <taxon>Agaricomycetes</taxon>
        <taxon>Sebacinales</taxon>
        <taxon>Serendipitaceae</taxon>
        <taxon>Serendipita</taxon>
    </lineage>
</organism>
<protein>
    <submittedName>
        <fullName evidence="1">Uncharacterized protein</fullName>
    </submittedName>
</protein>
<gene>
    <name evidence="1" type="ORF">M408DRAFT_331909</name>
</gene>
<evidence type="ECO:0000313" key="1">
    <source>
        <dbReference type="EMBL" id="KIM24136.1"/>
    </source>
</evidence>
<dbReference type="Proteomes" id="UP000054097">
    <property type="component" value="Unassembled WGS sequence"/>
</dbReference>
<keyword evidence="2" id="KW-1185">Reference proteome</keyword>
<name>A0A0C3AY54_SERVB</name>